<organism evidence="7 8">
    <name type="scientific">Candidatus Venteria ishoeyi</name>
    <dbReference type="NCBI Taxonomy" id="1899563"/>
    <lineage>
        <taxon>Bacteria</taxon>
        <taxon>Pseudomonadati</taxon>
        <taxon>Pseudomonadota</taxon>
        <taxon>Gammaproteobacteria</taxon>
        <taxon>Thiotrichales</taxon>
        <taxon>Thiotrichaceae</taxon>
        <taxon>Venteria</taxon>
    </lineage>
</organism>
<dbReference type="GO" id="GO:0006298">
    <property type="term" value="P:mismatch repair"/>
    <property type="evidence" value="ECO:0007669"/>
    <property type="project" value="InterPro"/>
</dbReference>
<keyword evidence="2" id="KW-0255">Endonuclease</keyword>
<dbReference type="PIRSF" id="PIRSF018267">
    <property type="entry name" value="VSR_endonuc"/>
    <property type="match status" value="1"/>
</dbReference>
<keyword evidence="3" id="KW-0227">DNA damage</keyword>
<evidence type="ECO:0000256" key="6">
    <source>
        <dbReference type="ARBA" id="ARBA00029466"/>
    </source>
</evidence>
<comment type="similarity">
    <text evidence="6">Belongs to the Vsr family.</text>
</comment>
<gene>
    <name evidence="7" type="primary">vsr</name>
    <name evidence="7" type="ORF">MBHS_00797</name>
</gene>
<dbReference type="InterPro" id="IPR004603">
    <property type="entry name" value="DNA_mismatch_endonuc_vsr"/>
</dbReference>
<sequence>MSQIKNCDTKKEKIVRSLLHHKGYRFRLYRKDLPGKPDIVLPKYKKIIFVHGCFWHRHEGCRYAYTPKSRIDFWENKFKKNIQHDKEVQSVLSELGWQVYIIWECETQKLDKLNKIIDSIFQHS</sequence>
<keyword evidence="8" id="KW-1185">Reference proteome</keyword>
<evidence type="ECO:0000313" key="8">
    <source>
        <dbReference type="Proteomes" id="UP000236724"/>
    </source>
</evidence>
<evidence type="ECO:0000313" key="7">
    <source>
        <dbReference type="EMBL" id="SEH04944.1"/>
    </source>
</evidence>
<dbReference type="Proteomes" id="UP000236724">
    <property type="component" value="Unassembled WGS sequence"/>
</dbReference>
<dbReference type="CDD" id="cd00221">
    <property type="entry name" value="Vsr"/>
    <property type="match status" value="1"/>
</dbReference>
<keyword evidence="4 7" id="KW-0378">Hydrolase</keyword>
<keyword evidence="5" id="KW-0234">DNA repair</keyword>
<dbReference type="Pfam" id="PF03852">
    <property type="entry name" value="Vsr"/>
    <property type="match status" value="1"/>
</dbReference>
<accession>A0A1H6F7B2</accession>
<reference evidence="7 8" key="1">
    <citation type="submission" date="2016-10" db="EMBL/GenBank/DDBJ databases">
        <authorList>
            <person name="de Groot N.N."/>
        </authorList>
    </citation>
    <scope>NUCLEOTIDE SEQUENCE [LARGE SCALE GENOMIC DNA]</scope>
    <source>
        <strain evidence="7">MBHS1</strain>
    </source>
</reference>
<evidence type="ECO:0000256" key="3">
    <source>
        <dbReference type="ARBA" id="ARBA00022763"/>
    </source>
</evidence>
<keyword evidence="1" id="KW-0540">Nuclease</keyword>
<evidence type="ECO:0000256" key="1">
    <source>
        <dbReference type="ARBA" id="ARBA00022722"/>
    </source>
</evidence>
<dbReference type="EMBL" id="FMSV02000136">
    <property type="protein sequence ID" value="SEH04944.1"/>
    <property type="molecule type" value="Genomic_DNA"/>
</dbReference>
<evidence type="ECO:0000256" key="5">
    <source>
        <dbReference type="ARBA" id="ARBA00023204"/>
    </source>
</evidence>
<protein>
    <submittedName>
        <fullName evidence="7">Very short patch repair protein</fullName>
        <ecNumber evidence="7">3.1.-.-</ecNumber>
    </submittedName>
</protein>
<evidence type="ECO:0000256" key="4">
    <source>
        <dbReference type="ARBA" id="ARBA00022801"/>
    </source>
</evidence>
<dbReference type="InterPro" id="IPR011335">
    <property type="entry name" value="Restrct_endonuc-II-like"/>
</dbReference>
<dbReference type="GO" id="GO:0016787">
    <property type="term" value="F:hydrolase activity"/>
    <property type="evidence" value="ECO:0007669"/>
    <property type="project" value="UniProtKB-KW"/>
</dbReference>
<dbReference type="NCBIfam" id="TIGR00632">
    <property type="entry name" value="vsr"/>
    <property type="match status" value="1"/>
</dbReference>
<evidence type="ECO:0000256" key="2">
    <source>
        <dbReference type="ARBA" id="ARBA00022759"/>
    </source>
</evidence>
<dbReference type="Gene3D" id="3.40.960.10">
    <property type="entry name" value="VSR Endonuclease"/>
    <property type="match status" value="1"/>
</dbReference>
<dbReference type="AlphaFoldDB" id="A0A1H6F7B2"/>
<proteinExistence type="inferred from homology"/>
<dbReference type="SUPFAM" id="SSF52980">
    <property type="entry name" value="Restriction endonuclease-like"/>
    <property type="match status" value="1"/>
</dbReference>
<name>A0A1H6F7B2_9GAMM</name>
<dbReference type="GO" id="GO:0004519">
    <property type="term" value="F:endonuclease activity"/>
    <property type="evidence" value="ECO:0007669"/>
    <property type="project" value="UniProtKB-KW"/>
</dbReference>
<dbReference type="EC" id="3.1.-.-" evidence="7"/>